<name>A0A1J5RR63_9ZZZZ</name>
<sequence>MGGIQPVKVSAFRLKPRRPSGGGVLFLERNEGGGMRVRSLMLLAALALAGCSDVNGPYPDDLARFDAAPSCCTGYADFPYRPLRLGSEQDVSLSADSPAFVFPTGKSYFTALKIPEGSPPFYLHVVSWAEAHRVFYPSVLVLDGLFRPTRHVGAPVFRWQDQAHFGSSATIEGTLYVDPASSGERYIILLTTQQAQSSYHAAGTAPQLSEAPLLGNGRDENLADILPQSDILLTPGPVGRVTLRSGRL</sequence>
<comment type="caution">
    <text evidence="1">The sequence shown here is derived from an EMBL/GenBank/DDBJ whole genome shotgun (WGS) entry which is preliminary data.</text>
</comment>
<dbReference type="GO" id="GO:0008643">
    <property type="term" value="P:carbohydrate transport"/>
    <property type="evidence" value="ECO:0007669"/>
    <property type="project" value="InterPro"/>
</dbReference>
<dbReference type="AlphaFoldDB" id="A0A1J5RR63"/>
<reference evidence="1" key="1">
    <citation type="submission" date="2016-10" db="EMBL/GenBank/DDBJ databases">
        <title>Sequence of Gallionella enrichment culture.</title>
        <authorList>
            <person name="Poehlein A."/>
            <person name="Muehling M."/>
            <person name="Daniel R."/>
        </authorList>
    </citation>
    <scope>NUCLEOTIDE SEQUENCE</scope>
</reference>
<dbReference type="EMBL" id="MLJW01000183">
    <property type="protein sequence ID" value="OIQ94580.1"/>
    <property type="molecule type" value="Genomic_DNA"/>
</dbReference>
<evidence type="ECO:0000313" key="1">
    <source>
        <dbReference type="EMBL" id="OIQ94580.1"/>
    </source>
</evidence>
<accession>A0A1J5RR63</accession>
<dbReference type="InterPro" id="IPR010794">
    <property type="entry name" value="MalM"/>
</dbReference>
<organism evidence="1">
    <name type="scientific">mine drainage metagenome</name>
    <dbReference type="NCBI Taxonomy" id="410659"/>
    <lineage>
        <taxon>unclassified sequences</taxon>
        <taxon>metagenomes</taxon>
        <taxon>ecological metagenomes</taxon>
    </lineage>
</organism>
<dbReference type="Pfam" id="PF07148">
    <property type="entry name" value="MalM"/>
    <property type="match status" value="1"/>
</dbReference>
<protein>
    <submittedName>
        <fullName evidence="1">Maltose regulon periplasmic protein</fullName>
    </submittedName>
</protein>
<proteinExistence type="predicted"/>
<gene>
    <name evidence="1" type="ORF">GALL_234350</name>
</gene>
<dbReference type="GO" id="GO:0042597">
    <property type="term" value="C:periplasmic space"/>
    <property type="evidence" value="ECO:0007669"/>
    <property type="project" value="InterPro"/>
</dbReference>